<dbReference type="CDD" id="cd12148">
    <property type="entry name" value="fungal_TF_MHR"/>
    <property type="match status" value="1"/>
</dbReference>
<dbReference type="InterPro" id="IPR050815">
    <property type="entry name" value="TF_fung"/>
</dbReference>
<evidence type="ECO:0000256" key="4">
    <source>
        <dbReference type="ARBA" id="ARBA00023163"/>
    </source>
</evidence>
<dbReference type="PROSITE" id="PS50048">
    <property type="entry name" value="ZN2_CY6_FUNGAL_2"/>
    <property type="match status" value="1"/>
</dbReference>
<gene>
    <name evidence="9" type="ORF">CCHLO57077_00011677</name>
</gene>
<dbReference type="InterPro" id="IPR036864">
    <property type="entry name" value="Zn2-C6_fun-type_DNA-bd_sf"/>
</dbReference>
<feature type="coiled-coil region" evidence="6">
    <location>
        <begin position="55"/>
        <end position="82"/>
    </location>
</feature>
<evidence type="ECO:0000313" key="10">
    <source>
        <dbReference type="Proteomes" id="UP001160390"/>
    </source>
</evidence>
<accession>A0AA35LT88</accession>
<dbReference type="PROSITE" id="PS00463">
    <property type="entry name" value="ZN2_CY6_FUNGAL_1"/>
    <property type="match status" value="1"/>
</dbReference>
<keyword evidence="4" id="KW-0804">Transcription</keyword>
<dbReference type="PANTHER" id="PTHR47338:SF10">
    <property type="entry name" value="TRANSCRIPTION FACTOR DOMAIN-CONTAINING PROTEIN-RELATED"/>
    <property type="match status" value="1"/>
</dbReference>
<dbReference type="Pfam" id="PF00172">
    <property type="entry name" value="Zn_clus"/>
    <property type="match status" value="1"/>
</dbReference>
<evidence type="ECO:0000256" key="3">
    <source>
        <dbReference type="ARBA" id="ARBA00023015"/>
    </source>
</evidence>
<dbReference type="AlphaFoldDB" id="A0AA35LT88"/>
<dbReference type="SUPFAM" id="SSF57701">
    <property type="entry name" value="Zn2/Cys6 DNA-binding domain"/>
    <property type="match status" value="1"/>
</dbReference>
<dbReference type="EMBL" id="CABFNP030000619">
    <property type="protein sequence ID" value="CAI6061176.1"/>
    <property type="molecule type" value="Genomic_DNA"/>
</dbReference>
<dbReference type="Gene3D" id="4.10.240.10">
    <property type="entry name" value="Zn(2)-C6 fungal-type DNA-binding domain"/>
    <property type="match status" value="1"/>
</dbReference>
<evidence type="ECO:0000256" key="5">
    <source>
        <dbReference type="ARBA" id="ARBA00023242"/>
    </source>
</evidence>
<keyword evidence="2" id="KW-0479">Metal-binding</keyword>
<dbReference type="Pfam" id="PF04082">
    <property type="entry name" value="Fungal_trans"/>
    <property type="match status" value="1"/>
</dbReference>
<comment type="subcellular location">
    <subcellularLocation>
        <location evidence="1">Nucleus</location>
    </subcellularLocation>
</comment>
<evidence type="ECO:0000256" key="6">
    <source>
        <dbReference type="SAM" id="Coils"/>
    </source>
</evidence>
<dbReference type="InterPro" id="IPR007219">
    <property type="entry name" value="XnlR_reg_dom"/>
</dbReference>
<comment type="caution">
    <text evidence="9">The sequence shown here is derived from an EMBL/GenBank/DDBJ whole genome shotgun (WGS) entry which is preliminary data.</text>
</comment>
<name>A0AA35LT88_9HYPO</name>
<dbReference type="PANTHER" id="PTHR47338">
    <property type="entry name" value="ZN(II)2CYS6 TRANSCRIPTION FACTOR (EUROFUNG)-RELATED"/>
    <property type="match status" value="1"/>
</dbReference>
<evidence type="ECO:0000256" key="2">
    <source>
        <dbReference type="ARBA" id="ARBA00022723"/>
    </source>
</evidence>
<keyword evidence="3" id="KW-0805">Transcription regulation</keyword>
<evidence type="ECO:0000256" key="1">
    <source>
        <dbReference type="ARBA" id="ARBA00004123"/>
    </source>
</evidence>
<evidence type="ECO:0000259" key="8">
    <source>
        <dbReference type="PROSITE" id="PS50048"/>
    </source>
</evidence>
<dbReference type="GO" id="GO:0005634">
    <property type="term" value="C:nucleus"/>
    <property type="evidence" value="ECO:0007669"/>
    <property type="project" value="UniProtKB-SubCell"/>
</dbReference>
<dbReference type="InterPro" id="IPR001138">
    <property type="entry name" value="Zn2Cys6_DnaBD"/>
</dbReference>
<dbReference type="GO" id="GO:0006351">
    <property type="term" value="P:DNA-templated transcription"/>
    <property type="evidence" value="ECO:0007669"/>
    <property type="project" value="InterPro"/>
</dbReference>
<sequence length="684" mass="76996">MPESQGPRPAETDLSRLSCIPCRARKLKCDRTMPACVRCSNVDNDCVYPESRRKRIYKRTNVKEMEEQLARLEEQLNLHVVNGKKNRGATGPKRPPDPQLEEMGTTIDTPDYGLPNSGSGYDWVSDGQLIDLGVSEPLPPFEVMEELCGSLHAYQDRNLVLSFYRHDIYFRNQHHSMPILHPALYLQAIHGPPNKRPPMCLQYIVWATASKANEKYDFYADAFYKRARQYINVDEMQGDGDHLTLRHLQAYIIMAAFEAKSMLFTRASMNSAKSVSLVHSLGFDRVDDPDVSPASTAVSSTGWMEIEQQRRAFWGAFAIDSHASISTGWASLIYSNDLMTRLPASEDAFLFGQKEDAPFLDEVFQGASHSEFATTLVICHIFKTTLNHTSGHSHDAAFWKRHKELDHKISSIFMFLPERFQSPDYKCDPVAAHTNLNLHAATICLHYAAVEMVDKHRHSEATKQQSLGRMRISAEEIVEIIKAISPNSFIYKSVLCALSLYCAASVYIYLARDSPAEGLPASELAHFKMILRSMETIGHDHKITRALLLQVYRDVERYGLSSILHLPDTGQVIEVDLGYCPSVFMSVKIAMIRQPIISPLQVGRLPLGEGDLAFQDLTYSTLENPLDLPDTSTYTESSTSTGQQIQDVSMTLWPQSGNDLSSQMLESMTSYDPTLNDGFDLELM</sequence>
<keyword evidence="5" id="KW-0539">Nucleus</keyword>
<keyword evidence="10" id="KW-1185">Reference proteome</keyword>
<dbReference type="GO" id="GO:0003677">
    <property type="term" value="F:DNA binding"/>
    <property type="evidence" value="ECO:0007669"/>
    <property type="project" value="InterPro"/>
</dbReference>
<evidence type="ECO:0000313" key="9">
    <source>
        <dbReference type="EMBL" id="CAI6061176.1"/>
    </source>
</evidence>
<evidence type="ECO:0000256" key="7">
    <source>
        <dbReference type="SAM" id="MobiDB-lite"/>
    </source>
</evidence>
<feature type="region of interest" description="Disordered" evidence="7">
    <location>
        <begin position="82"/>
        <end position="111"/>
    </location>
</feature>
<dbReference type="SMART" id="SM00906">
    <property type="entry name" value="Fungal_trans"/>
    <property type="match status" value="1"/>
</dbReference>
<dbReference type="GO" id="GO:0000981">
    <property type="term" value="F:DNA-binding transcription factor activity, RNA polymerase II-specific"/>
    <property type="evidence" value="ECO:0007669"/>
    <property type="project" value="InterPro"/>
</dbReference>
<dbReference type="GO" id="GO:0008270">
    <property type="term" value="F:zinc ion binding"/>
    <property type="evidence" value="ECO:0007669"/>
    <property type="project" value="InterPro"/>
</dbReference>
<organism evidence="9 10">
    <name type="scientific">Clonostachys chloroleuca</name>
    <dbReference type="NCBI Taxonomy" id="1926264"/>
    <lineage>
        <taxon>Eukaryota</taxon>
        <taxon>Fungi</taxon>
        <taxon>Dikarya</taxon>
        <taxon>Ascomycota</taxon>
        <taxon>Pezizomycotina</taxon>
        <taxon>Sordariomycetes</taxon>
        <taxon>Hypocreomycetidae</taxon>
        <taxon>Hypocreales</taxon>
        <taxon>Bionectriaceae</taxon>
        <taxon>Clonostachys</taxon>
    </lineage>
</organism>
<dbReference type="CDD" id="cd00067">
    <property type="entry name" value="GAL4"/>
    <property type="match status" value="1"/>
</dbReference>
<protein>
    <recommendedName>
        <fullName evidence="8">Zn(2)-C6 fungal-type domain-containing protein</fullName>
    </recommendedName>
</protein>
<keyword evidence="6" id="KW-0175">Coiled coil</keyword>
<dbReference type="Proteomes" id="UP001160390">
    <property type="component" value="Unassembled WGS sequence"/>
</dbReference>
<feature type="domain" description="Zn(2)-C6 fungal-type" evidence="8">
    <location>
        <begin position="18"/>
        <end position="48"/>
    </location>
</feature>
<reference evidence="9" key="1">
    <citation type="submission" date="2023-01" db="EMBL/GenBank/DDBJ databases">
        <authorList>
            <person name="Piombo E."/>
        </authorList>
    </citation>
    <scope>NUCLEOTIDE SEQUENCE</scope>
</reference>
<proteinExistence type="predicted"/>
<dbReference type="SMART" id="SM00066">
    <property type="entry name" value="GAL4"/>
    <property type="match status" value="1"/>
</dbReference>